<comment type="caution">
    <text evidence="3">The sequence shown here is derived from an EMBL/GenBank/DDBJ whole genome shotgun (WGS) entry which is preliminary data.</text>
</comment>
<proteinExistence type="predicted"/>
<dbReference type="InterPro" id="IPR005509">
    <property type="entry name" value="AfsA_hotdog_dom"/>
</dbReference>
<evidence type="ECO:0000256" key="1">
    <source>
        <dbReference type="SAM" id="MobiDB-lite"/>
    </source>
</evidence>
<name>A0ABT0I3V5_9ACTN</name>
<dbReference type="SUPFAM" id="SSF54637">
    <property type="entry name" value="Thioesterase/thiol ester dehydrase-isomerase"/>
    <property type="match status" value="1"/>
</dbReference>
<dbReference type="Proteomes" id="UP001522868">
    <property type="component" value="Unassembled WGS sequence"/>
</dbReference>
<dbReference type="NCBIfam" id="NF041195">
    <property type="entry name" value="ScbA_BarX_GamBu"/>
    <property type="match status" value="1"/>
</dbReference>
<dbReference type="InterPro" id="IPR029069">
    <property type="entry name" value="HotDog_dom_sf"/>
</dbReference>
<sequence length="345" mass="36062">MSLTFHAPGQTLPSGPPDASVPGSRASTACVPTARVPGGSAPASSSGPVTAALIHKADPEEVLLTTWRRTGENAFVFTARWPRTHGFYVASDGCYTPALFAETVRQTFSALTHAAYGVPFGYQLIWDALAFEVSPAALYVGPEPAALTLHVGCDATRSRRGVLTAASLEVTVERNGMLLGTARTRFTVHPAALYARLRRARTDARGAMAAAPPAPAPLDPAAVGRTRAADVVLGAEGGPDRRELRVDTTHPVLFDHPVDHVPGMLLVEGVQQAAVAALGPDARLRSLSISFLRFAELDAPCHLSYRVVRPGPDAPGAAAPVVQVEAEQDGEPVFTATATGTAEQG</sequence>
<accession>A0ABT0I3V5</accession>
<dbReference type="EMBL" id="JALPTH010000001">
    <property type="protein sequence ID" value="MCK8676007.1"/>
    <property type="molecule type" value="Genomic_DNA"/>
</dbReference>
<feature type="domain" description="A-factor biosynthesis hotdog" evidence="2">
    <location>
        <begin position="53"/>
        <end position="187"/>
    </location>
</feature>
<evidence type="ECO:0000313" key="3">
    <source>
        <dbReference type="EMBL" id="MCK8676007.1"/>
    </source>
</evidence>
<reference evidence="3 4" key="1">
    <citation type="submission" date="2022-04" db="EMBL/GenBank/DDBJ databases">
        <title>Streptomyces sp. nov. LCR6-01 isolated from Lichen of Dirinaria sp.</title>
        <authorList>
            <person name="Kanchanasin P."/>
            <person name="Tanasupawat S."/>
            <person name="Phongsopitanun W."/>
        </authorList>
    </citation>
    <scope>NUCLEOTIDE SEQUENCE [LARGE SCALE GENOMIC DNA]</scope>
    <source>
        <strain evidence="3 4">LCR6-01</strain>
    </source>
</reference>
<protein>
    <submittedName>
        <fullName evidence="3">Transcriptional regulator</fullName>
    </submittedName>
</protein>
<feature type="domain" description="A-factor biosynthesis hotdog" evidence="2">
    <location>
        <begin position="222"/>
        <end position="341"/>
    </location>
</feature>
<evidence type="ECO:0000313" key="4">
    <source>
        <dbReference type="Proteomes" id="UP001522868"/>
    </source>
</evidence>
<organism evidence="3 4">
    <name type="scientific">Streptomyces lichenis</name>
    <dbReference type="NCBI Taxonomy" id="2306967"/>
    <lineage>
        <taxon>Bacteria</taxon>
        <taxon>Bacillati</taxon>
        <taxon>Actinomycetota</taxon>
        <taxon>Actinomycetes</taxon>
        <taxon>Kitasatosporales</taxon>
        <taxon>Streptomycetaceae</taxon>
        <taxon>Streptomyces</taxon>
    </lineage>
</organism>
<feature type="region of interest" description="Disordered" evidence="1">
    <location>
        <begin position="1"/>
        <end position="44"/>
    </location>
</feature>
<gene>
    <name evidence="3" type="ORF">M1O15_00970</name>
</gene>
<keyword evidence="4" id="KW-1185">Reference proteome</keyword>
<evidence type="ECO:0000259" key="2">
    <source>
        <dbReference type="Pfam" id="PF03756"/>
    </source>
</evidence>
<dbReference type="Pfam" id="PF03756">
    <property type="entry name" value="AfsA"/>
    <property type="match status" value="2"/>
</dbReference>
<dbReference type="InterPro" id="IPR047757">
    <property type="entry name" value="AfsA-like"/>
</dbReference>
<dbReference type="RefSeq" id="WP_248631200.1">
    <property type="nucleotide sequence ID" value="NZ_JALPTH010000001.1"/>
</dbReference>